<dbReference type="Proteomes" id="UP000319342">
    <property type="component" value="Chromosome"/>
</dbReference>
<accession>A0A518D2Z2</accession>
<dbReference type="InterPro" id="IPR018257">
    <property type="entry name" value="Ribosomal_bL19_CS"/>
</dbReference>
<dbReference type="GO" id="GO:0003735">
    <property type="term" value="F:structural constituent of ribosome"/>
    <property type="evidence" value="ECO:0007669"/>
    <property type="project" value="InterPro"/>
</dbReference>
<dbReference type="GO" id="GO:0006412">
    <property type="term" value="P:translation"/>
    <property type="evidence" value="ECO:0007669"/>
    <property type="project" value="UniProtKB-UniRule"/>
</dbReference>
<dbReference type="Pfam" id="PF01245">
    <property type="entry name" value="Ribosomal_L19"/>
    <property type="match status" value="1"/>
</dbReference>
<proteinExistence type="inferred from homology"/>
<comment type="function">
    <text evidence="5 6">This protein is located at the 30S-50S ribosomal subunit interface and may play a role in the structure and function of the aminoacyl-tRNA binding site.</text>
</comment>
<dbReference type="AlphaFoldDB" id="A0A518D2Z2"/>
<dbReference type="OrthoDB" id="9803541at2"/>
<evidence type="ECO:0000256" key="2">
    <source>
        <dbReference type="ARBA" id="ARBA00022980"/>
    </source>
</evidence>
<dbReference type="Gene3D" id="2.30.30.790">
    <property type="match status" value="1"/>
</dbReference>
<dbReference type="InterPro" id="IPR038657">
    <property type="entry name" value="Ribosomal_bL19_sf"/>
</dbReference>
<dbReference type="EMBL" id="CP036290">
    <property type="protein sequence ID" value="QDU85838.1"/>
    <property type="molecule type" value="Genomic_DNA"/>
</dbReference>
<dbReference type="PIRSF" id="PIRSF002191">
    <property type="entry name" value="Ribosomal_L19"/>
    <property type="match status" value="1"/>
</dbReference>
<evidence type="ECO:0000256" key="3">
    <source>
        <dbReference type="ARBA" id="ARBA00023274"/>
    </source>
</evidence>
<name>A0A518D2Z2_9BACT</name>
<gene>
    <name evidence="5 7" type="primary">rplS</name>
    <name evidence="7" type="ORF">Pla163_29790</name>
</gene>
<reference evidence="7 8" key="1">
    <citation type="submission" date="2019-02" db="EMBL/GenBank/DDBJ databases">
        <title>Deep-cultivation of Planctomycetes and their phenomic and genomic characterization uncovers novel biology.</title>
        <authorList>
            <person name="Wiegand S."/>
            <person name="Jogler M."/>
            <person name="Boedeker C."/>
            <person name="Pinto D."/>
            <person name="Vollmers J."/>
            <person name="Rivas-Marin E."/>
            <person name="Kohn T."/>
            <person name="Peeters S.H."/>
            <person name="Heuer A."/>
            <person name="Rast P."/>
            <person name="Oberbeckmann S."/>
            <person name="Bunk B."/>
            <person name="Jeske O."/>
            <person name="Meyerdierks A."/>
            <person name="Storesund J.E."/>
            <person name="Kallscheuer N."/>
            <person name="Luecker S."/>
            <person name="Lage O.M."/>
            <person name="Pohl T."/>
            <person name="Merkel B.J."/>
            <person name="Hornburger P."/>
            <person name="Mueller R.-W."/>
            <person name="Bruemmer F."/>
            <person name="Labrenz M."/>
            <person name="Spormann A.M."/>
            <person name="Op den Camp H."/>
            <person name="Overmann J."/>
            <person name="Amann R."/>
            <person name="Jetten M.S.M."/>
            <person name="Mascher T."/>
            <person name="Medema M.H."/>
            <person name="Devos D.P."/>
            <person name="Kaster A.-K."/>
            <person name="Ovreas L."/>
            <person name="Rohde M."/>
            <person name="Galperin M.Y."/>
            <person name="Jogler C."/>
        </authorList>
    </citation>
    <scope>NUCLEOTIDE SEQUENCE [LARGE SCALE GENOMIC DNA]</scope>
    <source>
        <strain evidence="7 8">Pla163</strain>
    </source>
</reference>
<dbReference type="PRINTS" id="PR00061">
    <property type="entry name" value="RIBOSOMALL19"/>
</dbReference>
<dbReference type="NCBIfam" id="TIGR01024">
    <property type="entry name" value="rplS_bact"/>
    <property type="match status" value="1"/>
</dbReference>
<evidence type="ECO:0000313" key="8">
    <source>
        <dbReference type="Proteomes" id="UP000319342"/>
    </source>
</evidence>
<evidence type="ECO:0000313" key="7">
    <source>
        <dbReference type="EMBL" id="QDU85838.1"/>
    </source>
</evidence>
<evidence type="ECO:0000256" key="1">
    <source>
        <dbReference type="ARBA" id="ARBA00005781"/>
    </source>
</evidence>
<keyword evidence="3 5" id="KW-0687">Ribonucleoprotein</keyword>
<protein>
    <recommendedName>
        <fullName evidence="4 5">Large ribosomal subunit protein bL19</fullName>
    </recommendedName>
</protein>
<evidence type="ECO:0000256" key="6">
    <source>
        <dbReference type="RuleBase" id="RU000559"/>
    </source>
</evidence>
<dbReference type="SUPFAM" id="SSF50104">
    <property type="entry name" value="Translation proteins SH3-like domain"/>
    <property type="match status" value="1"/>
</dbReference>
<dbReference type="PROSITE" id="PS01015">
    <property type="entry name" value="RIBOSOMAL_L19"/>
    <property type="match status" value="1"/>
</dbReference>
<dbReference type="PANTHER" id="PTHR15680:SF9">
    <property type="entry name" value="LARGE RIBOSOMAL SUBUNIT PROTEIN BL19M"/>
    <property type="match status" value="1"/>
</dbReference>
<keyword evidence="2 5" id="KW-0689">Ribosomal protein</keyword>
<dbReference type="PANTHER" id="PTHR15680">
    <property type="entry name" value="RIBOSOMAL PROTEIN L19"/>
    <property type="match status" value="1"/>
</dbReference>
<dbReference type="InterPro" id="IPR001857">
    <property type="entry name" value="Ribosomal_bL19"/>
</dbReference>
<comment type="similarity">
    <text evidence="1 5 6">Belongs to the bacterial ribosomal protein bL19 family.</text>
</comment>
<sequence>MNVIDTIERELGKPVLPQVNVGDTVQVHYLIREGEKERVQLFIGTILAAKGRGIRKTITVRRIVQGEGVERIFPLHSPRVQDVTVTRRGSVRRSKLYYLRDRVGKATRVTELLGEKARRSKAQDKAIRAEMAAVEAQAGEQEAEA</sequence>
<evidence type="ECO:0000256" key="5">
    <source>
        <dbReference type="HAMAP-Rule" id="MF_00402"/>
    </source>
</evidence>
<dbReference type="GO" id="GO:0022625">
    <property type="term" value="C:cytosolic large ribosomal subunit"/>
    <property type="evidence" value="ECO:0007669"/>
    <property type="project" value="TreeGrafter"/>
</dbReference>
<organism evidence="7 8">
    <name type="scientific">Rohdeia mirabilis</name>
    <dbReference type="NCBI Taxonomy" id="2528008"/>
    <lineage>
        <taxon>Bacteria</taxon>
        <taxon>Pseudomonadati</taxon>
        <taxon>Planctomycetota</taxon>
        <taxon>Planctomycetia</taxon>
        <taxon>Planctomycetia incertae sedis</taxon>
        <taxon>Rohdeia</taxon>
    </lineage>
</organism>
<keyword evidence="8" id="KW-1185">Reference proteome</keyword>
<evidence type="ECO:0000256" key="4">
    <source>
        <dbReference type="ARBA" id="ARBA00035171"/>
    </source>
</evidence>
<dbReference type="HAMAP" id="MF_00402">
    <property type="entry name" value="Ribosomal_bL19"/>
    <property type="match status" value="1"/>
</dbReference>
<dbReference type="InterPro" id="IPR008991">
    <property type="entry name" value="Translation_prot_SH3-like_sf"/>
</dbReference>